<keyword evidence="3" id="KW-1185">Reference proteome</keyword>
<sequence>MKKIVYTILISLFLGGNILMAQGRCSKFYPLIEGAKFTLTMYDQDNTAQGTVTYEVNEVTGDSGRYTYTMARGGTVLSNAHYDISCTDDGVAMDFNSMGGGILSRYSNIDVEVTGTNIYIPNELSVGLPLPDAEMQLKSGGTPGVMNISIKMVNRKVEGTETLTDPNGVSRECFIVSHDMIMNMGATINSHTKQWLAEGIGMMKSEDYEYVDGPLRGTVALTAYQL</sequence>
<organism evidence="2 3">
    <name type="scientific">Flagellimonas ochracea</name>
    <dbReference type="NCBI Taxonomy" id="2696472"/>
    <lineage>
        <taxon>Bacteria</taxon>
        <taxon>Pseudomonadati</taxon>
        <taxon>Bacteroidota</taxon>
        <taxon>Flavobacteriia</taxon>
        <taxon>Flavobacteriales</taxon>
        <taxon>Flavobacteriaceae</taxon>
        <taxon>Flagellimonas</taxon>
    </lineage>
</organism>
<comment type="caution">
    <text evidence="2">The sequence shown here is derived from an EMBL/GenBank/DDBJ whole genome shotgun (WGS) entry which is preliminary data.</text>
</comment>
<dbReference type="RefSeq" id="WP_166523630.1">
    <property type="nucleotide sequence ID" value="NZ_JAAABI010000002.1"/>
</dbReference>
<evidence type="ECO:0000313" key="2">
    <source>
        <dbReference type="EMBL" id="NAY92247.1"/>
    </source>
</evidence>
<accession>A0A964TCA6</accession>
<proteinExistence type="predicted"/>
<dbReference type="EMBL" id="JAAABI010000002">
    <property type="protein sequence ID" value="NAY92247.1"/>
    <property type="molecule type" value="Genomic_DNA"/>
</dbReference>
<reference evidence="2" key="1">
    <citation type="submission" date="2020-01" db="EMBL/GenBank/DDBJ databases">
        <title>Muricauda ochracea sp. nov., isolated from a tidal flat of Garorim bay in Korea.</title>
        <authorList>
            <person name="Kim D."/>
            <person name="Yoo Y."/>
            <person name="Kim J.-J."/>
        </authorList>
    </citation>
    <scope>NUCLEOTIDE SEQUENCE</scope>
    <source>
        <strain evidence="2">JGD-17</strain>
    </source>
</reference>
<evidence type="ECO:0000259" key="1">
    <source>
        <dbReference type="Pfam" id="PF21347"/>
    </source>
</evidence>
<dbReference type="InterPro" id="IPR049279">
    <property type="entry name" value="DUF3108-like"/>
</dbReference>
<feature type="domain" description="DUF3108" evidence="1">
    <location>
        <begin position="33"/>
        <end position="209"/>
    </location>
</feature>
<dbReference type="Gene3D" id="2.40.360.20">
    <property type="match status" value="1"/>
</dbReference>
<protein>
    <recommendedName>
        <fullName evidence="1">DUF3108 domain-containing protein</fullName>
    </recommendedName>
</protein>
<dbReference type="AlphaFoldDB" id="A0A964TCA6"/>
<gene>
    <name evidence="2" type="ORF">GTQ34_09975</name>
</gene>
<dbReference type="Proteomes" id="UP000667650">
    <property type="component" value="Unassembled WGS sequence"/>
</dbReference>
<name>A0A964TCA6_9FLAO</name>
<evidence type="ECO:0000313" key="3">
    <source>
        <dbReference type="Proteomes" id="UP000667650"/>
    </source>
</evidence>
<dbReference type="Pfam" id="PF21347">
    <property type="entry name" value="DUF3108_like"/>
    <property type="match status" value="1"/>
</dbReference>